<feature type="compositionally biased region" description="Polar residues" evidence="1">
    <location>
        <begin position="58"/>
        <end position="71"/>
    </location>
</feature>
<proteinExistence type="predicted"/>
<name>A0A195EIJ0_9HYME</name>
<organism evidence="2 3">
    <name type="scientific">Trachymyrmex cornetzi</name>
    <dbReference type="NCBI Taxonomy" id="471704"/>
    <lineage>
        <taxon>Eukaryota</taxon>
        <taxon>Metazoa</taxon>
        <taxon>Ecdysozoa</taxon>
        <taxon>Arthropoda</taxon>
        <taxon>Hexapoda</taxon>
        <taxon>Insecta</taxon>
        <taxon>Pterygota</taxon>
        <taxon>Neoptera</taxon>
        <taxon>Endopterygota</taxon>
        <taxon>Hymenoptera</taxon>
        <taxon>Apocrita</taxon>
        <taxon>Aculeata</taxon>
        <taxon>Formicoidea</taxon>
        <taxon>Formicidae</taxon>
        <taxon>Myrmicinae</taxon>
        <taxon>Trachymyrmex</taxon>
    </lineage>
</organism>
<gene>
    <name evidence="2" type="ORF">ALC57_02509</name>
</gene>
<dbReference type="Proteomes" id="UP000078492">
    <property type="component" value="Unassembled WGS sequence"/>
</dbReference>
<evidence type="ECO:0000256" key="1">
    <source>
        <dbReference type="SAM" id="MobiDB-lite"/>
    </source>
</evidence>
<keyword evidence="3" id="KW-1185">Reference proteome</keyword>
<protein>
    <submittedName>
        <fullName evidence="2">Uncharacterized protein</fullName>
    </submittedName>
</protein>
<accession>A0A195EIJ0</accession>
<dbReference type="AlphaFoldDB" id="A0A195EIJ0"/>
<evidence type="ECO:0000313" key="3">
    <source>
        <dbReference type="Proteomes" id="UP000078492"/>
    </source>
</evidence>
<evidence type="ECO:0000313" key="2">
    <source>
        <dbReference type="EMBL" id="KYN28073.1"/>
    </source>
</evidence>
<sequence>MEGERAEVVERGLPSCDLETAAVSKINAIFWNPFKKQNTGFWHSFARQPSDMAHRSTDYTAQNSSRASTSCQKKHHPDHPAPPPLCIRSARFIATIYPRGILFFDQRRHIDDDAACCGSFRDWRSWREVKEITGRTKP</sequence>
<feature type="region of interest" description="Disordered" evidence="1">
    <location>
        <begin position="53"/>
        <end position="82"/>
    </location>
</feature>
<reference evidence="2 3" key="1">
    <citation type="submission" date="2015-09" db="EMBL/GenBank/DDBJ databases">
        <title>Trachymyrmex cornetzi WGS genome.</title>
        <authorList>
            <person name="Nygaard S."/>
            <person name="Hu H."/>
            <person name="Boomsma J."/>
            <person name="Zhang G."/>
        </authorList>
    </citation>
    <scope>NUCLEOTIDE SEQUENCE [LARGE SCALE GENOMIC DNA]</scope>
    <source>
        <strain evidence="2">Tcor2-1</strain>
        <tissue evidence="2">Whole body</tissue>
    </source>
</reference>
<dbReference type="EMBL" id="KQ978822">
    <property type="protein sequence ID" value="KYN28073.1"/>
    <property type="molecule type" value="Genomic_DNA"/>
</dbReference>